<comment type="caution">
    <text evidence="1">The sequence shown here is derived from an EMBL/GenBank/DDBJ whole genome shotgun (WGS) entry which is preliminary data.</text>
</comment>
<evidence type="ECO:0000313" key="2">
    <source>
        <dbReference type="Proteomes" id="UP001497535"/>
    </source>
</evidence>
<proteinExistence type="predicted"/>
<reference evidence="1" key="1">
    <citation type="submission" date="2023-11" db="EMBL/GenBank/DDBJ databases">
        <authorList>
            <person name="Poullet M."/>
        </authorList>
    </citation>
    <scope>NUCLEOTIDE SEQUENCE</scope>
    <source>
        <strain evidence="1">E1834</strain>
    </source>
</reference>
<protein>
    <submittedName>
        <fullName evidence="1">Uncharacterized protein</fullName>
    </submittedName>
</protein>
<dbReference type="EMBL" id="CAVMJV010000021">
    <property type="protein sequence ID" value="CAK5070237.1"/>
    <property type="molecule type" value="Genomic_DNA"/>
</dbReference>
<sequence length="59" mass="7171">MCLSYFGGTFNSICIPKKFFMTITRLFMKKHKISQIFFSYYKVRCKIISPPQFFLFLWP</sequence>
<accession>A0ACB0YZB5</accession>
<organism evidence="1 2">
    <name type="scientific">Meloidogyne enterolobii</name>
    <name type="common">Root-knot nematode worm</name>
    <name type="synonym">Meloidogyne mayaguensis</name>
    <dbReference type="NCBI Taxonomy" id="390850"/>
    <lineage>
        <taxon>Eukaryota</taxon>
        <taxon>Metazoa</taxon>
        <taxon>Ecdysozoa</taxon>
        <taxon>Nematoda</taxon>
        <taxon>Chromadorea</taxon>
        <taxon>Rhabditida</taxon>
        <taxon>Tylenchina</taxon>
        <taxon>Tylenchomorpha</taxon>
        <taxon>Tylenchoidea</taxon>
        <taxon>Meloidogynidae</taxon>
        <taxon>Meloidogyninae</taxon>
        <taxon>Meloidogyne</taxon>
    </lineage>
</organism>
<name>A0ACB0YZB5_MELEN</name>
<dbReference type="Proteomes" id="UP001497535">
    <property type="component" value="Unassembled WGS sequence"/>
</dbReference>
<gene>
    <name evidence="1" type="ORF">MENTE1834_LOCUS18577</name>
</gene>
<keyword evidence="2" id="KW-1185">Reference proteome</keyword>
<evidence type="ECO:0000313" key="1">
    <source>
        <dbReference type="EMBL" id="CAK5070237.1"/>
    </source>
</evidence>